<feature type="compositionally biased region" description="Polar residues" evidence="1">
    <location>
        <begin position="101"/>
        <end position="112"/>
    </location>
</feature>
<evidence type="ECO:0000256" key="1">
    <source>
        <dbReference type="SAM" id="MobiDB-lite"/>
    </source>
</evidence>
<dbReference type="Proteomes" id="UP000887540">
    <property type="component" value="Unplaced"/>
</dbReference>
<feature type="compositionally biased region" description="Low complexity" evidence="1">
    <location>
        <begin position="1"/>
        <end position="16"/>
    </location>
</feature>
<feature type="compositionally biased region" description="Pro residues" evidence="1">
    <location>
        <begin position="128"/>
        <end position="144"/>
    </location>
</feature>
<dbReference type="WBParaSite" id="ACRNAN_Path_361.g1365.t1">
    <property type="protein sequence ID" value="ACRNAN_Path_361.g1365.t1"/>
    <property type="gene ID" value="ACRNAN_Path_361.g1365"/>
</dbReference>
<accession>A0A914C5S7</accession>
<feature type="region of interest" description="Disordered" evidence="1">
    <location>
        <begin position="1"/>
        <end position="182"/>
    </location>
</feature>
<protein>
    <submittedName>
        <fullName evidence="3">Uncharacterized protein</fullName>
    </submittedName>
</protein>
<keyword evidence="2" id="KW-1185">Reference proteome</keyword>
<dbReference type="AlphaFoldDB" id="A0A914C5S7"/>
<sequence length="182" mass="18724">MAELGMDAASKMSSSDSSEERRDRYKSGRYQGNQYTGNFESSGKYLPDNGPNLPPIGSGVGFPGNFDNPPQFPGSGNMNFPATARPKIPTPPPIPPPPSNVHGSSGHPTNGNLPPFPGPDNMNFSPTPRLPPIPTPPTIPPPPGNAQGPNGPPITGSDSDGGGVFPPIDLGNMPRGPPASVA</sequence>
<evidence type="ECO:0000313" key="2">
    <source>
        <dbReference type="Proteomes" id="UP000887540"/>
    </source>
</evidence>
<feature type="compositionally biased region" description="Polar residues" evidence="1">
    <location>
        <begin position="30"/>
        <end position="41"/>
    </location>
</feature>
<feature type="compositionally biased region" description="Pro residues" evidence="1">
    <location>
        <begin position="88"/>
        <end position="99"/>
    </location>
</feature>
<organism evidence="2 3">
    <name type="scientific">Acrobeloides nanus</name>
    <dbReference type="NCBI Taxonomy" id="290746"/>
    <lineage>
        <taxon>Eukaryota</taxon>
        <taxon>Metazoa</taxon>
        <taxon>Ecdysozoa</taxon>
        <taxon>Nematoda</taxon>
        <taxon>Chromadorea</taxon>
        <taxon>Rhabditida</taxon>
        <taxon>Tylenchina</taxon>
        <taxon>Cephalobomorpha</taxon>
        <taxon>Cephaloboidea</taxon>
        <taxon>Cephalobidae</taxon>
        <taxon>Acrobeloides</taxon>
    </lineage>
</organism>
<proteinExistence type="predicted"/>
<reference evidence="3" key="1">
    <citation type="submission" date="2022-11" db="UniProtKB">
        <authorList>
            <consortium name="WormBaseParasite"/>
        </authorList>
    </citation>
    <scope>IDENTIFICATION</scope>
</reference>
<evidence type="ECO:0000313" key="3">
    <source>
        <dbReference type="WBParaSite" id="ACRNAN_Path_361.g1365.t1"/>
    </source>
</evidence>
<name>A0A914C5S7_9BILA</name>